<comment type="caution">
    <text evidence="8">The sequence shown here is derived from an EMBL/GenBank/DDBJ whole genome shotgun (WGS) entry which is preliminary data.</text>
</comment>
<keyword evidence="7" id="KW-0479">Metal-binding</keyword>
<evidence type="ECO:0000256" key="7">
    <source>
        <dbReference type="PIRSR" id="PIRSR602401-1"/>
    </source>
</evidence>
<sequence length="103" mass="11682">METSSIITVKGYHVPAKTRVFINIWSIHRDPSYWDRPEEFMPERFINKILLISKAMISTTFLSAQGEGGCPGMSFAMVVIKLAIANLLYCFDCLTGRHPVMKI</sequence>
<accession>A0A7J6X3L4</accession>
<proteinExistence type="inferred from homology"/>
<name>A0A7J6X3L4_THATH</name>
<dbReference type="GO" id="GO:0044550">
    <property type="term" value="P:secondary metabolite biosynthetic process"/>
    <property type="evidence" value="ECO:0007669"/>
    <property type="project" value="UniProtKB-ARBA"/>
</dbReference>
<keyword evidence="6" id="KW-0472">Membrane</keyword>
<dbReference type="InterPro" id="IPR036396">
    <property type="entry name" value="Cyt_P450_sf"/>
</dbReference>
<keyword evidence="5" id="KW-0560">Oxidoreductase</keyword>
<dbReference type="GO" id="GO:0005506">
    <property type="term" value="F:iron ion binding"/>
    <property type="evidence" value="ECO:0007669"/>
    <property type="project" value="InterPro"/>
</dbReference>
<evidence type="ECO:0000313" key="8">
    <source>
        <dbReference type="EMBL" id="KAF5204321.1"/>
    </source>
</evidence>
<comment type="cofactor">
    <cofactor evidence="7">
        <name>heme</name>
        <dbReference type="ChEBI" id="CHEBI:30413"/>
    </cofactor>
</comment>
<organism evidence="8 9">
    <name type="scientific">Thalictrum thalictroides</name>
    <name type="common">Rue-anemone</name>
    <name type="synonym">Anemone thalictroides</name>
    <dbReference type="NCBI Taxonomy" id="46969"/>
    <lineage>
        <taxon>Eukaryota</taxon>
        <taxon>Viridiplantae</taxon>
        <taxon>Streptophyta</taxon>
        <taxon>Embryophyta</taxon>
        <taxon>Tracheophyta</taxon>
        <taxon>Spermatophyta</taxon>
        <taxon>Magnoliopsida</taxon>
        <taxon>Ranunculales</taxon>
        <taxon>Ranunculaceae</taxon>
        <taxon>Thalictroideae</taxon>
        <taxon>Thalictrum</taxon>
    </lineage>
</organism>
<evidence type="ECO:0000256" key="4">
    <source>
        <dbReference type="ARBA" id="ARBA00022989"/>
    </source>
</evidence>
<dbReference type="Pfam" id="PF00067">
    <property type="entry name" value="p450"/>
    <property type="match status" value="1"/>
</dbReference>
<dbReference type="Proteomes" id="UP000554482">
    <property type="component" value="Unassembled WGS sequence"/>
</dbReference>
<keyword evidence="7" id="KW-0349">Heme</keyword>
<dbReference type="PRINTS" id="PR00463">
    <property type="entry name" value="EP450I"/>
</dbReference>
<dbReference type="Gene3D" id="1.10.630.10">
    <property type="entry name" value="Cytochrome P450"/>
    <property type="match status" value="1"/>
</dbReference>
<dbReference type="InterPro" id="IPR001128">
    <property type="entry name" value="Cyt_P450"/>
</dbReference>
<dbReference type="InterPro" id="IPR002401">
    <property type="entry name" value="Cyt_P450_E_grp-I"/>
</dbReference>
<evidence type="ECO:0000256" key="2">
    <source>
        <dbReference type="ARBA" id="ARBA00010617"/>
    </source>
</evidence>
<keyword evidence="3" id="KW-0812">Transmembrane</keyword>
<dbReference type="AlphaFoldDB" id="A0A7J6X3L4"/>
<evidence type="ECO:0000256" key="1">
    <source>
        <dbReference type="ARBA" id="ARBA00004167"/>
    </source>
</evidence>
<gene>
    <name evidence="8" type="ORF">FRX31_006094</name>
</gene>
<protein>
    <submittedName>
        <fullName evidence="8">Cytochrome p450</fullName>
    </submittedName>
</protein>
<dbReference type="GO" id="GO:0016020">
    <property type="term" value="C:membrane"/>
    <property type="evidence" value="ECO:0007669"/>
    <property type="project" value="UniProtKB-SubCell"/>
</dbReference>
<dbReference type="PANTHER" id="PTHR47956">
    <property type="entry name" value="CYTOCHROME P450 71B11-RELATED"/>
    <property type="match status" value="1"/>
</dbReference>
<dbReference type="InterPro" id="IPR050193">
    <property type="entry name" value="Cytochrome_P450_71"/>
</dbReference>
<comment type="subcellular location">
    <subcellularLocation>
        <location evidence="1">Membrane</location>
        <topology evidence="1">Single-pass membrane protein</topology>
    </subcellularLocation>
</comment>
<feature type="binding site" description="axial binding residue" evidence="7">
    <location>
        <position position="70"/>
    </location>
    <ligand>
        <name>heme</name>
        <dbReference type="ChEBI" id="CHEBI:30413"/>
    </ligand>
    <ligandPart>
        <name>Fe</name>
        <dbReference type="ChEBI" id="CHEBI:18248"/>
    </ligandPart>
</feature>
<evidence type="ECO:0000313" key="9">
    <source>
        <dbReference type="Proteomes" id="UP000554482"/>
    </source>
</evidence>
<dbReference type="OrthoDB" id="1055148at2759"/>
<evidence type="ECO:0000256" key="6">
    <source>
        <dbReference type="ARBA" id="ARBA00023136"/>
    </source>
</evidence>
<dbReference type="EMBL" id="JABWDY010005577">
    <property type="protein sequence ID" value="KAF5204321.1"/>
    <property type="molecule type" value="Genomic_DNA"/>
</dbReference>
<keyword evidence="7" id="KW-0408">Iron</keyword>
<dbReference type="GO" id="GO:0020037">
    <property type="term" value="F:heme binding"/>
    <property type="evidence" value="ECO:0007669"/>
    <property type="project" value="InterPro"/>
</dbReference>
<keyword evidence="4" id="KW-1133">Transmembrane helix</keyword>
<reference evidence="8 9" key="1">
    <citation type="submission" date="2020-06" db="EMBL/GenBank/DDBJ databases">
        <title>Transcriptomic and genomic resources for Thalictrum thalictroides and T. hernandezii: Facilitating candidate gene discovery in an emerging model plant lineage.</title>
        <authorList>
            <person name="Arias T."/>
            <person name="Riano-Pachon D.M."/>
            <person name="Di Stilio V.S."/>
        </authorList>
    </citation>
    <scope>NUCLEOTIDE SEQUENCE [LARGE SCALE GENOMIC DNA]</scope>
    <source>
        <strain evidence="9">cv. WT478/WT964</strain>
        <tissue evidence="8">Leaves</tissue>
    </source>
</reference>
<dbReference type="SUPFAM" id="SSF48264">
    <property type="entry name" value="Cytochrome P450"/>
    <property type="match status" value="1"/>
</dbReference>
<comment type="similarity">
    <text evidence="2">Belongs to the cytochrome P450 family.</text>
</comment>
<dbReference type="GO" id="GO:0016705">
    <property type="term" value="F:oxidoreductase activity, acting on paired donors, with incorporation or reduction of molecular oxygen"/>
    <property type="evidence" value="ECO:0007669"/>
    <property type="project" value="InterPro"/>
</dbReference>
<dbReference type="GO" id="GO:0004497">
    <property type="term" value="F:monooxygenase activity"/>
    <property type="evidence" value="ECO:0007669"/>
    <property type="project" value="InterPro"/>
</dbReference>
<evidence type="ECO:0000256" key="3">
    <source>
        <dbReference type="ARBA" id="ARBA00022692"/>
    </source>
</evidence>
<evidence type="ECO:0000256" key="5">
    <source>
        <dbReference type="ARBA" id="ARBA00023002"/>
    </source>
</evidence>
<keyword evidence="9" id="KW-1185">Reference proteome</keyword>